<dbReference type="PANTHER" id="PTHR42776">
    <property type="entry name" value="SERINE PEPTIDASE S9 FAMILY MEMBER"/>
    <property type="match status" value="1"/>
</dbReference>
<keyword evidence="1" id="KW-0378">Hydrolase</keyword>
<dbReference type="AlphaFoldDB" id="A0A143BI69"/>
<keyword evidence="2" id="KW-0645">Protease</keyword>
<reference evidence="5 6" key="1">
    <citation type="journal article" date="2014" name="Proc. Natl. Acad. Sci. U.S.A.">
        <title>Functional type 2 photosynthetic reaction centers found in the rare bacterial phylum Gemmatimonadetes.</title>
        <authorList>
            <person name="Zeng Y."/>
            <person name="Feng F."/>
            <person name="Medova H."/>
            <person name="Dean J."/>
            <person name="Koblizek M."/>
        </authorList>
    </citation>
    <scope>NUCLEOTIDE SEQUENCE [LARGE SCALE GENOMIC DNA]</scope>
    <source>
        <strain evidence="5 6">AP64</strain>
    </source>
</reference>
<keyword evidence="6" id="KW-1185">Reference proteome</keyword>
<feature type="signal peptide" evidence="3">
    <location>
        <begin position="1"/>
        <end position="25"/>
    </location>
</feature>
<dbReference type="Gene3D" id="2.120.10.30">
    <property type="entry name" value="TolB, C-terminal domain"/>
    <property type="match status" value="1"/>
</dbReference>
<dbReference type="GO" id="GO:0004252">
    <property type="term" value="F:serine-type endopeptidase activity"/>
    <property type="evidence" value="ECO:0007669"/>
    <property type="project" value="TreeGrafter"/>
</dbReference>
<dbReference type="eggNOG" id="COG1506">
    <property type="taxonomic scope" value="Bacteria"/>
</dbReference>
<accession>A0A143BI69</accession>
<dbReference type="Gene3D" id="2.120.10.60">
    <property type="entry name" value="Tricorn protease N-terminal domain"/>
    <property type="match status" value="1"/>
</dbReference>
<dbReference type="OrthoDB" id="9812921at2"/>
<evidence type="ECO:0000313" key="6">
    <source>
        <dbReference type="Proteomes" id="UP000076404"/>
    </source>
</evidence>
<reference evidence="5 6" key="2">
    <citation type="journal article" date="2016" name="Environ. Microbiol. Rep.">
        <title>Metagenomic evidence for the presence of phototrophic Gemmatimonadetes bacteria in diverse environments.</title>
        <authorList>
            <person name="Zeng Y."/>
            <person name="Baumbach J."/>
            <person name="Barbosa E.G."/>
            <person name="Azevedo V."/>
            <person name="Zhang C."/>
            <person name="Koblizek M."/>
        </authorList>
    </citation>
    <scope>NUCLEOTIDE SEQUENCE [LARGE SCALE GENOMIC DNA]</scope>
    <source>
        <strain evidence="5 6">AP64</strain>
    </source>
</reference>
<dbReference type="PANTHER" id="PTHR42776:SF27">
    <property type="entry name" value="DIPEPTIDYL PEPTIDASE FAMILY MEMBER 6"/>
    <property type="match status" value="1"/>
</dbReference>
<evidence type="ECO:0000256" key="1">
    <source>
        <dbReference type="ARBA" id="ARBA00022801"/>
    </source>
</evidence>
<dbReference type="GO" id="GO:0006508">
    <property type="term" value="P:proteolysis"/>
    <property type="evidence" value="ECO:0007669"/>
    <property type="project" value="InterPro"/>
</dbReference>
<evidence type="ECO:0000313" key="5">
    <source>
        <dbReference type="EMBL" id="AMW04719.1"/>
    </source>
</evidence>
<dbReference type="Gene3D" id="3.40.50.1820">
    <property type="entry name" value="alpha/beta hydrolase"/>
    <property type="match status" value="1"/>
</dbReference>
<evidence type="ECO:0000259" key="4">
    <source>
        <dbReference type="Pfam" id="PF00326"/>
    </source>
</evidence>
<dbReference type="KEGG" id="gph:GEMMAAP_07440"/>
<keyword evidence="3" id="KW-0732">Signal</keyword>
<dbReference type="EMBL" id="CP011454">
    <property type="protein sequence ID" value="AMW04719.1"/>
    <property type="molecule type" value="Genomic_DNA"/>
</dbReference>
<dbReference type="RefSeq" id="WP_026850473.1">
    <property type="nucleotide sequence ID" value="NZ_CP011454.1"/>
</dbReference>
<evidence type="ECO:0000256" key="3">
    <source>
        <dbReference type="SAM" id="SignalP"/>
    </source>
</evidence>
<gene>
    <name evidence="5" type="ORF">GEMMAAP_07440</name>
</gene>
<evidence type="ECO:0000256" key="2">
    <source>
        <dbReference type="ARBA" id="ARBA00022825"/>
    </source>
</evidence>
<proteinExistence type="predicted"/>
<dbReference type="Pfam" id="PF00326">
    <property type="entry name" value="Peptidase_S9"/>
    <property type="match status" value="1"/>
</dbReference>
<dbReference type="InterPro" id="IPR011659">
    <property type="entry name" value="WD40"/>
</dbReference>
<feature type="chain" id="PRO_5007506852" description="Peptidase S9 prolyl oligopeptidase catalytic domain-containing protein" evidence="3">
    <location>
        <begin position="26"/>
        <end position="766"/>
    </location>
</feature>
<dbReference type="Pfam" id="PF07676">
    <property type="entry name" value="PD40"/>
    <property type="match status" value="5"/>
</dbReference>
<protein>
    <recommendedName>
        <fullName evidence="4">Peptidase S9 prolyl oligopeptidase catalytic domain-containing protein</fullName>
    </recommendedName>
</protein>
<keyword evidence="2" id="KW-0720">Serine protease</keyword>
<sequence>MSVRKSSLVVSPLVLSLLAAQWLGAQGAAGKRPMTFLDQQYLKNAGSPAVSPDGKQLLYTISTPDWKEATSQSDIWVSPTDRGVAGTRQLTFTTAKNEGAPRWAPKGGWFAFTSNREAPAANGGQQQLFAMRADGGEARRVTNAREGVSNYAFTKDGQWLVYRSGKNGEEQLYAVAVAAIEKGTPLDSLTATPLTKHPTGVGEWIAAPDSRRIYFLSADTTDTDEKLRREKKFTVNVRNAGTPTVSLWAVELSGPSYPMSRLTRDPNMAVTDFTISPDGRYVGFNAVPNDRYKRNITEEGIYADVFLLDTQGNAVERLTTNDETSESGLSFSPDSRTIAFSASDDMTKYNMKNRRVYVRDVAAKGGAFRKIGDWDGDHSVGFWSADGKTIYFNTGFKATTQLFALDVASGKVKPVTNVQGVVNVSQDQDTKRLLLNYQDPTSPGAIYTVSSMLDLPKKAAWVQLTDANPWVREQIALGEETEVTWTSKDGKPVGGVLVKPVGYQPGKKYPLLVAIHGGPAAADLLGFNGGYGAQAYAGQGWAVLMPNYRGSTNYGEAHKNGIVGNYFDPGYQDIMTGVDHLIATGLVDSTKMGVLGWSAGGHWSNWILTHTDRFKAISSGAGTSNWISMYAQSDVQRNRQHYLGDKLPYDDFDAYWRQSPIQFIRNAKTPTMIHVVEGDPRVPSPQSVELHMGLKRVGVPTELYMYPGASHGIPDARNRLVKSVSEQAWMDYYVLGKGNKFSWRQVLETLEDSKAEKKVDIKGNNN</sequence>
<dbReference type="InterPro" id="IPR001375">
    <property type="entry name" value="Peptidase_S9_cat"/>
</dbReference>
<dbReference type="InterPro" id="IPR011042">
    <property type="entry name" value="6-blade_b-propeller_TolB-like"/>
</dbReference>
<organism evidence="5 6">
    <name type="scientific">Gemmatimonas phototrophica</name>
    <dbReference type="NCBI Taxonomy" id="1379270"/>
    <lineage>
        <taxon>Bacteria</taxon>
        <taxon>Pseudomonadati</taxon>
        <taxon>Gemmatimonadota</taxon>
        <taxon>Gemmatimonadia</taxon>
        <taxon>Gemmatimonadales</taxon>
        <taxon>Gemmatimonadaceae</taxon>
        <taxon>Gemmatimonas</taxon>
    </lineage>
</organism>
<dbReference type="InterPro" id="IPR029058">
    <property type="entry name" value="AB_hydrolase_fold"/>
</dbReference>
<dbReference type="Proteomes" id="UP000076404">
    <property type="component" value="Chromosome"/>
</dbReference>
<dbReference type="SUPFAM" id="SSF82171">
    <property type="entry name" value="DPP6 N-terminal domain-like"/>
    <property type="match status" value="1"/>
</dbReference>
<name>A0A143BI69_9BACT</name>
<dbReference type="STRING" id="1379270.GEMMAAP_07440"/>
<dbReference type="SUPFAM" id="SSF53474">
    <property type="entry name" value="alpha/beta-Hydrolases"/>
    <property type="match status" value="1"/>
</dbReference>
<dbReference type="eggNOG" id="COG0823">
    <property type="taxonomic scope" value="Bacteria"/>
</dbReference>
<feature type="domain" description="Peptidase S9 prolyl oligopeptidase catalytic" evidence="4">
    <location>
        <begin position="533"/>
        <end position="733"/>
    </location>
</feature>